<dbReference type="STRING" id="1166018.FAES_1976"/>
<organism evidence="6 7">
    <name type="scientific">Fibrella aestuarina BUZ 2</name>
    <dbReference type="NCBI Taxonomy" id="1166018"/>
    <lineage>
        <taxon>Bacteria</taxon>
        <taxon>Pseudomonadati</taxon>
        <taxon>Bacteroidota</taxon>
        <taxon>Cytophagia</taxon>
        <taxon>Cytophagales</taxon>
        <taxon>Spirosomataceae</taxon>
        <taxon>Fibrella</taxon>
    </lineage>
</organism>
<dbReference type="SUPFAM" id="SSF69318">
    <property type="entry name" value="Integrin alpha N-terminal domain"/>
    <property type="match status" value="1"/>
</dbReference>
<dbReference type="eggNOG" id="COG3419">
    <property type="taxonomic scope" value="Bacteria"/>
</dbReference>
<comment type="subcellular location">
    <subcellularLocation>
        <location evidence="1">Membrane</location>
        <topology evidence="1">Single-pass membrane protein</topology>
    </subcellularLocation>
</comment>
<keyword evidence="2" id="KW-0812">Transmembrane</keyword>
<dbReference type="GO" id="GO:0016020">
    <property type="term" value="C:membrane"/>
    <property type="evidence" value="ECO:0007669"/>
    <property type="project" value="UniProtKB-SubCell"/>
</dbReference>
<keyword evidence="7" id="KW-1185">Reference proteome</keyword>
<dbReference type="InterPro" id="IPR055409">
    <property type="entry name" value="Beta-prop_FAM234A_B"/>
</dbReference>
<protein>
    <recommendedName>
        <fullName evidence="5">FAM234A/B beta-propeller domain-containing protein</fullName>
    </recommendedName>
</protein>
<evidence type="ECO:0000256" key="1">
    <source>
        <dbReference type="ARBA" id="ARBA00004167"/>
    </source>
</evidence>
<gene>
    <name evidence="6" type="ORF">FAES_1976</name>
</gene>
<name>I0K782_9BACT</name>
<keyword evidence="3" id="KW-1133">Transmembrane helix</keyword>
<dbReference type="Pfam" id="PF23727">
    <property type="entry name" value="Beta-prop_FAM234A_B"/>
    <property type="match status" value="1"/>
</dbReference>
<evidence type="ECO:0000256" key="4">
    <source>
        <dbReference type="ARBA" id="ARBA00023136"/>
    </source>
</evidence>
<evidence type="ECO:0000313" key="7">
    <source>
        <dbReference type="Proteomes" id="UP000011058"/>
    </source>
</evidence>
<dbReference type="PANTHER" id="PTHR21419">
    <property type="match status" value="1"/>
</dbReference>
<dbReference type="AlphaFoldDB" id="I0K782"/>
<keyword evidence="4" id="KW-0472">Membrane</keyword>
<dbReference type="InterPro" id="IPR015943">
    <property type="entry name" value="WD40/YVTN_repeat-like_dom_sf"/>
</dbReference>
<evidence type="ECO:0000313" key="6">
    <source>
        <dbReference type="EMBL" id="CCG99985.1"/>
    </source>
</evidence>
<dbReference type="InterPro" id="IPR028994">
    <property type="entry name" value="Integrin_alpha_N"/>
</dbReference>
<sequence>MMSNSTNFRYILSIYTLCSLATLFQLIGCTTKKKDWLITLPGVQATSSPRVADLTGDGVNDIILGGGGPEWAHSDSAVLAFDGQDGHLLWHTPGRNQVFGSATFLDINRDQTPDVIIGGRSAELQAIDGKTGHLIWEFFTATDSMAHKRAGWFNFTNGQLIPDQDADGLDDLLIANGGDATIMDTKSPRPVGRLLLLSTRTGHILHQARVPDGKETYCSPVISKRGSDPAQWLVLFGTGGEAIGGCLYKATLGDLFHDNLANAKLLVTEAKKGIVAPPLVCDLNRDGTPDYLVTTVAARTLAIDGKTDRVLWTFSAPGAETYSMPAVGYFTGNDSIPDFFVSYAVGTYPVYGRGIQFLLDGATGRPVHEYATMGFSYGSPLTLDMNDDGFDDVVLNVNEDDDPHGPRSKVESKLIGFDFRNNSQSRISDALPGANFAITPYIGDLDNDGSVDVLYGSLGATSVNYPGVDVMRPLPAPVTYFARRSLSGLPAKTVRWGAYMGEKGDACFTN</sequence>
<evidence type="ECO:0000256" key="3">
    <source>
        <dbReference type="ARBA" id="ARBA00022989"/>
    </source>
</evidence>
<proteinExistence type="predicted"/>
<accession>I0K782</accession>
<dbReference type="EMBL" id="HE796683">
    <property type="protein sequence ID" value="CCG99985.1"/>
    <property type="molecule type" value="Genomic_DNA"/>
</dbReference>
<reference evidence="6 7" key="1">
    <citation type="journal article" date="2012" name="J. Bacteriol.">
        <title>Genome Sequence of Fibrella aestuarina BUZ 2T, a Filamentous Marine Bacterium.</title>
        <authorList>
            <person name="Filippini M."/>
            <person name="Qi W."/>
            <person name="Blom J."/>
            <person name="Goesmann A."/>
            <person name="Smits T.H."/>
            <person name="Bagheri H.C."/>
        </authorList>
    </citation>
    <scope>NUCLEOTIDE SEQUENCE [LARGE SCALE GENOMIC DNA]</scope>
    <source>
        <strain evidence="7">BUZ 2T</strain>
    </source>
</reference>
<feature type="domain" description="FAM234A/B beta-propeller" evidence="5">
    <location>
        <begin position="78"/>
        <end position="347"/>
    </location>
</feature>
<dbReference type="Gene3D" id="2.130.10.10">
    <property type="entry name" value="YVTN repeat-like/Quinoprotein amine dehydrogenase"/>
    <property type="match status" value="1"/>
</dbReference>
<evidence type="ECO:0000256" key="2">
    <source>
        <dbReference type="ARBA" id="ARBA00022692"/>
    </source>
</evidence>
<dbReference type="PANTHER" id="PTHR21419:SF30">
    <property type="entry name" value="IG-LIKE DOMAIN-CONTAINING PROTEIN"/>
    <property type="match status" value="1"/>
</dbReference>
<dbReference type="KEGG" id="fae:FAES_1976"/>
<dbReference type="Proteomes" id="UP000011058">
    <property type="component" value="Chromosome"/>
</dbReference>
<evidence type="ECO:0000259" key="5">
    <source>
        <dbReference type="Pfam" id="PF23727"/>
    </source>
</evidence>
<dbReference type="HOGENOM" id="CLU_543727_0_0_10"/>
<dbReference type="InterPro" id="IPR045232">
    <property type="entry name" value="FAM234"/>
</dbReference>